<organism evidence="5 6">
    <name type="scientific">Micavibrio aeruginosavorus</name>
    <dbReference type="NCBI Taxonomy" id="349221"/>
    <lineage>
        <taxon>Bacteria</taxon>
        <taxon>Pseudomonadati</taxon>
        <taxon>Bdellovibrionota</taxon>
        <taxon>Bdellovibrionia</taxon>
        <taxon>Bdellovibrionales</taxon>
        <taxon>Pseudobdellovibrionaceae</taxon>
        <taxon>Micavibrio</taxon>
    </lineage>
</organism>
<name>A0A7T5R0D2_9BACT</name>
<dbReference type="AlphaFoldDB" id="A0A7T5R0D2"/>
<reference evidence="5 6" key="1">
    <citation type="submission" date="2020-07" db="EMBL/GenBank/DDBJ databases">
        <title>Huge and variable diversity of episymbiotic CPR bacteria and DPANN archaea in groundwater ecosystems.</title>
        <authorList>
            <person name="He C.Y."/>
            <person name="Keren R."/>
            <person name="Whittaker M."/>
            <person name="Farag I.F."/>
            <person name="Doudna J."/>
            <person name="Cate J.H.D."/>
            <person name="Banfield J.F."/>
        </authorList>
    </citation>
    <scope>NUCLEOTIDE SEQUENCE [LARGE SCALE GENOMIC DNA]</scope>
    <source>
        <strain evidence="5">NC_groundwater_70_Ag_B-0.1um_54_66</strain>
    </source>
</reference>
<sequence>MSTNTENEILACQQGSILTVTLNRPAALNALSEDMIVQMRQGLDRWAVDPSVALVVFRGAGGKAFCAGGDIKSTWAHRADLTCNDRYFYNEYNLIRALYYFPKPTIALMDGITMGGGYGVAGACRFRVATENTKWAMPETGIGFFPDVAAAYYLLRAPGSIGMCLALTGMTIGPEDALYGGFASHYVYAAALDDMMQALHDGADGVAALARFHKAPMITGPLCQHQDLIDECFSEDTPQAVLSALSRQPSEWAQTMAALLRSRSPLSIGVAFERMKRARGRSFDQIIEDDYVIARRFMRGNEFFEGVRAVLVDKDKSPKWQPETLENLTETDVLPLFETLPGNLANGFKG</sequence>
<dbReference type="SUPFAM" id="SSF52096">
    <property type="entry name" value="ClpP/crotonase"/>
    <property type="match status" value="1"/>
</dbReference>
<keyword evidence="3" id="KW-0378">Hydrolase</keyword>
<dbReference type="InterPro" id="IPR032259">
    <property type="entry name" value="HIBYL-CoA-H"/>
</dbReference>
<dbReference type="Gene3D" id="3.90.226.10">
    <property type="entry name" value="2-enoyl-CoA Hydratase, Chain A, domain 1"/>
    <property type="match status" value="1"/>
</dbReference>
<dbReference type="NCBIfam" id="NF004127">
    <property type="entry name" value="PRK05617.1"/>
    <property type="match status" value="1"/>
</dbReference>
<keyword evidence="5" id="KW-0413">Isomerase</keyword>
<dbReference type="Pfam" id="PF16113">
    <property type="entry name" value="ECH_2"/>
    <property type="match status" value="1"/>
</dbReference>
<dbReference type="InterPro" id="IPR029045">
    <property type="entry name" value="ClpP/crotonase-like_dom_sf"/>
</dbReference>
<evidence type="ECO:0000256" key="2">
    <source>
        <dbReference type="ARBA" id="ARBA00011915"/>
    </source>
</evidence>
<dbReference type="InterPro" id="IPR045004">
    <property type="entry name" value="ECH_dom"/>
</dbReference>
<dbReference type="Proteomes" id="UP000595362">
    <property type="component" value="Chromosome"/>
</dbReference>
<evidence type="ECO:0000256" key="3">
    <source>
        <dbReference type="ARBA" id="ARBA00022801"/>
    </source>
</evidence>
<dbReference type="PANTHER" id="PTHR43176:SF3">
    <property type="entry name" value="3-HYDROXYISOBUTYRYL-COA HYDROLASE, MITOCHONDRIAL"/>
    <property type="match status" value="1"/>
</dbReference>
<dbReference type="CDD" id="cd06558">
    <property type="entry name" value="crotonase-like"/>
    <property type="match status" value="1"/>
</dbReference>
<accession>A0A7T5R0D2</accession>
<feature type="domain" description="Enoyl-CoA hydratase/isomerase" evidence="4">
    <location>
        <begin position="19"/>
        <end position="337"/>
    </location>
</feature>
<dbReference type="GO" id="GO:0006574">
    <property type="term" value="P:L-valine catabolic process"/>
    <property type="evidence" value="ECO:0007669"/>
    <property type="project" value="TreeGrafter"/>
</dbReference>
<proteinExistence type="predicted"/>
<protein>
    <recommendedName>
        <fullName evidence="2">3-hydroxyisobutyryl-CoA hydrolase</fullName>
        <ecNumber evidence="2">3.1.2.4</ecNumber>
    </recommendedName>
</protein>
<comment type="catalytic activity">
    <reaction evidence="1">
        <text>3-hydroxy-2-methylpropanoyl-CoA + H2O = 3-hydroxy-2-methylpropanoate + CoA + H(+)</text>
        <dbReference type="Rhea" id="RHEA:20888"/>
        <dbReference type="ChEBI" id="CHEBI:11805"/>
        <dbReference type="ChEBI" id="CHEBI:15377"/>
        <dbReference type="ChEBI" id="CHEBI:15378"/>
        <dbReference type="ChEBI" id="CHEBI:57287"/>
        <dbReference type="ChEBI" id="CHEBI:57340"/>
        <dbReference type="EC" id="3.1.2.4"/>
    </reaction>
</comment>
<evidence type="ECO:0000256" key="1">
    <source>
        <dbReference type="ARBA" id="ARBA00001709"/>
    </source>
</evidence>
<evidence type="ECO:0000259" key="4">
    <source>
        <dbReference type="Pfam" id="PF16113"/>
    </source>
</evidence>
<gene>
    <name evidence="5" type="ORF">HYS17_06465</name>
</gene>
<dbReference type="EC" id="3.1.2.4" evidence="2"/>
<dbReference type="GO" id="GO:0003860">
    <property type="term" value="F:3-hydroxyisobutyryl-CoA hydrolase activity"/>
    <property type="evidence" value="ECO:0007669"/>
    <property type="project" value="UniProtKB-EC"/>
</dbReference>
<evidence type="ECO:0000313" key="5">
    <source>
        <dbReference type="EMBL" id="QQG35210.1"/>
    </source>
</evidence>
<dbReference type="EMBL" id="CP066681">
    <property type="protein sequence ID" value="QQG35210.1"/>
    <property type="molecule type" value="Genomic_DNA"/>
</dbReference>
<dbReference type="GO" id="GO:0016853">
    <property type="term" value="F:isomerase activity"/>
    <property type="evidence" value="ECO:0007669"/>
    <property type="project" value="UniProtKB-KW"/>
</dbReference>
<evidence type="ECO:0000313" key="6">
    <source>
        <dbReference type="Proteomes" id="UP000595362"/>
    </source>
</evidence>
<dbReference type="PANTHER" id="PTHR43176">
    <property type="entry name" value="3-HYDROXYISOBUTYRYL-COA HYDROLASE-RELATED"/>
    <property type="match status" value="1"/>
</dbReference>